<proteinExistence type="predicted"/>
<accession>S4TFE2</accession>
<name>S4TFE2_9VIRU</name>
<reference evidence="1" key="1">
    <citation type="journal article" date="2013" name="ISME J.">
        <title>Previously unknown and highly divergent ssDNA viruses populate the oceans.</title>
        <authorList>
            <person name="Labonte J.M."/>
            <person name="Suttle C.A."/>
        </authorList>
    </citation>
    <scope>NUCLEOTIDE SEQUENCE</scope>
</reference>
<sequence>MNPRPLKRSKTIRRYVRAAPRRTKSLSSVHPGQGLVAKKQTVLLRYADSFLLASGSTPTSRLFRVNGLFDPDAAVGGHQPRGFDQLAVLYKRYRVTKACLEVWTCPTSPSSECMTVVTMRNDNNPIPDTRNAIEDPECVLKMVASDRPAYIKKEIDLKKYMIDYDVDDYAATVSALPANQLFFHIVNCGVAGQNQQNNQIQIRITYEAEFFDPQLPSSS</sequence>
<evidence type="ECO:0000313" key="1">
    <source>
        <dbReference type="EMBL" id="AGA18482.1"/>
    </source>
</evidence>
<organism evidence="1">
    <name type="scientific">uncultured marine virus</name>
    <dbReference type="NCBI Taxonomy" id="186617"/>
    <lineage>
        <taxon>Viruses</taxon>
        <taxon>environmental samples</taxon>
    </lineage>
</organism>
<protein>
    <submittedName>
        <fullName evidence="1">Uncharacterized protein</fullName>
    </submittedName>
</protein>
<dbReference type="EMBL" id="JX904650">
    <property type="protein sequence ID" value="AGA18482.1"/>
    <property type="molecule type" value="Genomic_DNA"/>
</dbReference>